<name>A0A3L0WDY3_ECOLX</name>
<proteinExistence type="predicted"/>
<protein>
    <submittedName>
        <fullName evidence="1">Transposase</fullName>
    </submittedName>
</protein>
<sequence>MTDSLNIHQKIAELRKVVIFHPQCQAAFDAIRDAYLMSAQVGFPQHLLCVGQSGTGKSTLKSLIFDEYPPELLPDRELLPVLCVDTPSQPTIRNMAEAMLVQLGEPCFMRGSAIDKTNRILNLIKEKQVRLIIVDELQHFIDRGRRRAPLEVSDWLKTLIDQSQVSTVLMGLPRCEQILQVNEQLRRRYGRRLELNPFSIESPHEQSIFAGVITHFDQKLGLKRPLQLDGDLLRRFHFATNGIIDYVVRLMTGSYAWATQHSVPAIDRSVLGRAFVDWVWHEGKGALNPFNDGFRWKRLDSPGMPFNLFEPASAVRASKTGGESWS</sequence>
<evidence type="ECO:0000313" key="1">
    <source>
        <dbReference type="EMBL" id="MHO07085.1"/>
    </source>
</evidence>
<comment type="caution">
    <text evidence="1">The sequence shown here is derived from an EMBL/GenBank/DDBJ whole genome shotgun (WGS) entry which is preliminary data.</text>
</comment>
<dbReference type="EMBL" id="RNRV01000071">
    <property type="protein sequence ID" value="MHO07085.1"/>
    <property type="molecule type" value="Genomic_DNA"/>
</dbReference>
<dbReference type="InterPro" id="IPR027417">
    <property type="entry name" value="P-loop_NTPase"/>
</dbReference>
<reference evidence="1" key="1">
    <citation type="submission" date="2018-10" db="EMBL/GenBank/DDBJ databases">
        <authorList>
            <consortium name="NARMS: The National Antimicrobial Resistance Monitoring System"/>
        </authorList>
    </citation>
    <scope>NUCLEOTIDE SEQUENCE [LARGE SCALE GENOMIC DNA]</scope>
    <source>
        <strain evidence="1">CVM N17EC0388</strain>
    </source>
</reference>
<dbReference type="Gene3D" id="3.40.50.300">
    <property type="entry name" value="P-loop containing nucleotide triphosphate hydrolases"/>
    <property type="match status" value="1"/>
</dbReference>
<gene>
    <name evidence="1" type="ORF">D9F05_22575</name>
</gene>
<accession>A0A3L0WDY3</accession>
<dbReference type="Pfam" id="PF05621">
    <property type="entry name" value="TniB"/>
    <property type="match status" value="1"/>
</dbReference>
<dbReference type="AlphaFoldDB" id="A0A3L0WDY3"/>
<dbReference type="InterPro" id="IPR008868">
    <property type="entry name" value="TniB"/>
</dbReference>
<organism evidence="1">
    <name type="scientific">Escherichia coli</name>
    <dbReference type="NCBI Taxonomy" id="562"/>
    <lineage>
        <taxon>Bacteria</taxon>
        <taxon>Pseudomonadati</taxon>
        <taxon>Pseudomonadota</taxon>
        <taxon>Gammaproteobacteria</taxon>
        <taxon>Enterobacterales</taxon>
        <taxon>Enterobacteriaceae</taxon>
        <taxon>Escherichia</taxon>
    </lineage>
</organism>
<dbReference type="SUPFAM" id="SSF52540">
    <property type="entry name" value="P-loop containing nucleoside triphosphate hydrolases"/>
    <property type="match status" value="1"/>
</dbReference>